<feature type="compositionally biased region" description="Polar residues" evidence="1">
    <location>
        <begin position="164"/>
        <end position="174"/>
    </location>
</feature>
<protein>
    <submittedName>
        <fullName evidence="3">CLIP1_ZNF domain-containing protein</fullName>
    </submittedName>
</protein>
<accession>A0A7E4VL67</accession>
<organism evidence="2 3">
    <name type="scientific">Panagrellus redivivus</name>
    <name type="common">Microworm</name>
    <dbReference type="NCBI Taxonomy" id="6233"/>
    <lineage>
        <taxon>Eukaryota</taxon>
        <taxon>Metazoa</taxon>
        <taxon>Ecdysozoa</taxon>
        <taxon>Nematoda</taxon>
        <taxon>Chromadorea</taxon>
        <taxon>Rhabditida</taxon>
        <taxon>Tylenchina</taxon>
        <taxon>Panagrolaimomorpha</taxon>
        <taxon>Panagrolaimoidea</taxon>
        <taxon>Panagrolaimidae</taxon>
        <taxon>Panagrellus</taxon>
    </lineage>
</organism>
<feature type="region of interest" description="Disordered" evidence="1">
    <location>
        <begin position="88"/>
        <end position="181"/>
    </location>
</feature>
<reference evidence="2" key="1">
    <citation type="journal article" date="2013" name="Genetics">
        <title>The draft genome and transcriptome of Panagrellus redivivus are shaped by the harsh demands of a free-living lifestyle.</title>
        <authorList>
            <person name="Srinivasan J."/>
            <person name="Dillman A.R."/>
            <person name="Macchietto M.G."/>
            <person name="Heikkinen L."/>
            <person name="Lakso M."/>
            <person name="Fracchia K.M."/>
            <person name="Antoshechkin I."/>
            <person name="Mortazavi A."/>
            <person name="Wong G."/>
            <person name="Sternberg P.W."/>
        </authorList>
    </citation>
    <scope>NUCLEOTIDE SEQUENCE [LARGE SCALE GENOMIC DNA]</scope>
    <source>
        <strain evidence="2">MT8872</strain>
    </source>
</reference>
<dbReference type="Proteomes" id="UP000492821">
    <property type="component" value="Unassembled WGS sequence"/>
</dbReference>
<proteinExistence type="predicted"/>
<feature type="compositionally biased region" description="Basic residues" evidence="1">
    <location>
        <begin position="152"/>
        <end position="163"/>
    </location>
</feature>
<name>A0A7E4VL67_PANRE</name>
<reference evidence="3" key="2">
    <citation type="submission" date="2020-10" db="UniProtKB">
        <authorList>
            <consortium name="WormBaseParasite"/>
        </authorList>
    </citation>
    <scope>IDENTIFICATION</scope>
</reference>
<feature type="compositionally biased region" description="Basic residues" evidence="1">
    <location>
        <begin position="243"/>
        <end position="255"/>
    </location>
</feature>
<keyword evidence="2" id="KW-1185">Reference proteome</keyword>
<dbReference type="AlphaFoldDB" id="A0A7E4VL67"/>
<dbReference type="WBParaSite" id="Pan_g2221.t1">
    <property type="protein sequence ID" value="Pan_g2221.t1"/>
    <property type="gene ID" value="Pan_g2221"/>
</dbReference>
<evidence type="ECO:0000313" key="3">
    <source>
        <dbReference type="WBParaSite" id="Pan_g2221.t1"/>
    </source>
</evidence>
<feature type="compositionally biased region" description="Basic and acidic residues" evidence="1">
    <location>
        <begin position="100"/>
        <end position="110"/>
    </location>
</feature>
<feature type="region of interest" description="Disordered" evidence="1">
    <location>
        <begin position="240"/>
        <end position="259"/>
    </location>
</feature>
<evidence type="ECO:0000256" key="1">
    <source>
        <dbReference type="SAM" id="MobiDB-lite"/>
    </source>
</evidence>
<evidence type="ECO:0000313" key="2">
    <source>
        <dbReference type="Proteomes" id="UP000492821"/>
    </source>
</evidence>
<sequence>MDSAWFNDVDSCRISRATFRGSENPVANRQRNSGVSSGSLTESVSTVAAKPAHQVTLGEYKKDFRGQVVAKGTDKLYDIAKEFDKLRIPGQNGRHGKSHSTKEVEHRRIATTDISSPGELPTDIPILSSAVNNNNNNDCDDRQNPTTVAHQSRSKPTRTRKTPNSHTASNDSGLSSGSSCHSGKSCKHYTYIYHQYGHTPPPQYDPVHQPVPPPLQYYTEPPAKAHFPWQKATEFVYEEAVSRPRRKRSSTRHRPQSPTFEESLIAAISPRFADSMPFFKSKPIPVPDRVMPSDIVKLVKHNRYWFLADIIKGTITRANLEVGNYVAELQNVLQQYVKSLDRDIRRYRNDPEFLDFVSERQEERAVCWEKVDELQKICLRDARSSQKLPVDRYGSGPTAEDLNYQFRLIYGCFSY</sequence>